<dbReference type="Proteomes" id="UP001523392">
    <property type="component" value="Unassembled WGS sequence"/>
</dbReference>
<feature type="region of interest" description="Disordered" evidence="1">
    <location>
        <begin position="65"/>
        <end position="103"/>
    </location>
</feature>
<dbReference type="EMBL" id="JAFIRR010000185">
    <property type="protein sequence ID" value="MCO6419316.1"/>
    <property type="molecule type" value="Genomic_DNA"/>
</dbReference>
<keyword evidence="3" id="KW-1185">Reference proteome</keyword>
<gene>
    <name evidence="2" type="ORF">JYK14_24600</name>
</gene>
<protein>
    <submittedName>
        <fullName evidence="2">Uncharacterized protein</fullName>
    </submittedName>
</protein>
<dbReference type="RefSeq" id="WP_252955933.1">
    <property type="nucleotide sequence ID" value="NZ_JAFIRR010000185.1"/>
</dbReference>
<sequence>MAELFLEEARDYGDADAEVVFVFLPSWTAVAPEIAWEDPDEWAECPADEPLPFGLVVTADAAEGLPGRARSRSSGGSFPTRSAGWRPRARSSDTGLLPGDPVQVGRSIPIYRPTAACGPMGGTLACG</sequence>
<comment type="caution">
    <text evidence="2">The sequence shown here is derived from an EMBL/GenBank/DDBJ whole genome shotgun (WGS) entry which is preliminary data.</text>
</comment>
<accession>A0ABT1DBJ9</accession>
<evidence type="ECO:0000313" key="3">
    <source>
        <dbReference type="Proteomes" id="UP001523392"/>
    </source>
</evidence>
<evidence type="ECO:0000313" key="2">
    <source>
        <dbReference type="EMBL" id="MCO6419316.1"/>
    </source>
</evidence>
<organism evidence="2 3">
    <name type="scientific">Siccirubricoccus soli</name>
    <dbReference type="NCBI Taxonomy" id="2899147"/>
    <lineage>
        <taxon>Bacteria</taxon>
        <taxon>Pseudomonadati</taxon>
        <taxon>Pseudomonadota</taxon>
        <taxon>Alphaproteobacteria</taxon>
        <taxon>Acetobacterales</taxon>
        <taxon>Roseomonadaceae</taxon>
        <taxon>Siccirubricoccus</taxon>
    </lineage>
</organism>
<evidence type="ECO:0000256" key="1">
    <source>
        <dbReference type="SAM" id="MobiDB-lite"/>
    </source>
</evidence>
<reference evidence="2 3" key="1">
    <citation type="submission" date="2021-12" db="EMBL/GenBank/DDBJ databases">
        <title>Siccirubricoccus leaddurans sp. nov., a high concentration Zn2+ tolerance bacterium.</title>
        <authorList>
            <person name="Cao Y."/>
        </authorList>
    </citation>
    <scope>NUCLEOTIDE SEQUENCE [LARGE SCALE GENOMIC DNA]</scope>
    <source>
        <strain evidence="2 3">KC 17139</strain>
    </source>
</reference>
<name>A0ABT1DBJ9_9PROT</name>
<proteinExistence type="predicted"/>